<reference evidence="1 2" key="1">
    <citation type="submission" date="2017-11" db="EMBL/GenBank/DDBJ databases">
        <title>Revised Sequence and Annotation of the Rhodobaca barguzinensis strain alga05 Genome.</title>
        <authorList>
            <person name="Kopejtka K."/>
            <person name="Tomasch J.M."/>
            <person name="Bunk B."/>
            <person name="Koblizek M."/>
        </authorList>
    </citation>
    <scope>NUCLEOTIDE SEQUENCE [LARGE SCALE GENOMIC DNA]</scope>
    <source>
        <strain evidence="2">alga05</strain>
    </source>
</reference>
<proteinExistence type="predicted"/>
<dbReference type="InterPro" id="IPR043129">
    <property type="entry name" value="ATPase_NBD"/>
</dbReference>
<dbReference type="SUPFAM" id="SSF53067">
    <property type="entry name" value="Actin-like ATPase domain"/>
    <property type="match status" value="1"/>
</dbReference>
<accession>A0A2K8K697</accession>
<organism evidence="1 2">
    <name type="scientific">Roseinatronobacter bogoriensis subsp. barguzinensis</name>
    <dbReference type="NCBI Taxonomy" id="441209"/>
    <lineage>
        <taxon>Bacteria</taxon>
        <taxon>Pseudomonadati</taxon>
        <taxon>Pseudomonadota</taxon>
        <taxon>Alphaproteobacteria</taxon>
        <taxon>Rhodobacterales</taxon>
        <taxon>Paracoccaceae</taxon>
        <taxon>Roseinatronobacter</taxon>
    </lineage>
</organism>
<dbReference type="PANTHER" id="PTHR18964">
    <property type="entry name" value="ROK (REPRESSOR, ORF, KINASE) FAMILY"/>
    <property type="match status" value="1"/>
</dbReference>
<dbReference type="EMBL" id="CP024899">
    <property type="protein sequence ID" value="ATX64982.1"/>
    <property type="molecule type" value="Genomic_DNA"/>
</dbReference>
<dbReference type="Gene3D" id="3.30.420.40">
    <property type="match status" value="2"/>
</dbReference>
<dbReference type="STRING" id="441209.GCA_001870665_00562"/>
<dbReference type="OrthoDB" id="9810372at2"/>
<keyword evidence="2" id="KW-1185">Reference proteome</keyword>
<dbReference type="Pfam" id="PF00480">
    <property type="entry name" value="ROK"/>
    <property type="match status" value="1"/>
</dbReference>
<evidence type="ECO:0000313" key="2">
    <source>
        <dbReference type="Proteomes" id="UP000228948"/>
    </source>
</evidence>
<dbReference type="InterPro" id="IPR000600">
    <property type="entry name" value="ROK"/>
</dbReference>
<sequence length="434" mass="45774">MIASDLGGIDTGNDGALAGCGPLLSNVAPVARPLRHVLFDHVRAQGGTTRAEMGRALGVSAASVSAVTSDLIADGFLRESPVAAVPDVENPRIGRGRPPVELQVAAEAYHVIGMKLGDLRHTAVLSDFAGRRIAEASMPTRPNRKSAAILIAEARALMDKLLAECGKNRRDISCVGVGMAGMVDFATGSVAWSPMLDAPSTALRGQFETALGVPTWLDNDANLLTLAELWFGGGRSKSDFAVVTIEHGVGMGLVLFNQLYRGARGVGMELGHTKVQLDGALCRCGKRGCLEAYVADYALAREAATALDQHESLSESPLALLESLFVEARGGNEAALSIFRRAGRYLALGLSNVAQMFDPEVIILSGGRMQYDYLYAREVLSEMQSMTLTGARPPARVEIHSWGDLVWAQGAVALALGALTEQLLGHSATRGSAA</sequence>
<dbReference type="KEGG" id="rbg:BG454_03315"/>
<protein>
    <submittedName>
        <fullName evidence="1">ROK family protein</fullName>
    </submittedName>
</protein>
<dbReference type="InterPro" id="IPR036390">
    <property type="entry name" value="WH_DNA-bd_sf"/>
</dbReference>
<name>A0A2K8K697_9RHOB</name>
<evidence type="ECO:0000313" key="1">
    <source>
        <dbReference type="EMBL" id="ATX64982.1"/>
    </source>
</evidence>
<dbReference type="PANTHER" id="PTHR18964:SF173">
    <property type="entry name" value="GLUCOKINASE"/>
    <property type="match status" value="1"/>
</dbReference>
<dbReference type="AlphaFoldDB" id="A0A2K8K697"/>
<dbReference type="Gene3D" id="1.10.10.10">
    <property type="entry name" value="Winged helix-like DNA-binding domain superfamily/Winged helix DNA-binding domain"/>
    <property type="match status" value="1"/>
</dbReference>
<dbReference type="Proteomes" id="UP000228948">
    <property type="component" value="Chromosome"/>
</dbReference>
<dbReference type="RefSeq" id="WP_071479703.1">
    <property type="nucleotide sequence ID" value="NZ_CP024899.1"/>
</dbReference>
<dbReference type="CDD" id="cd24073">
    <property type="entry name" value="ASKHA_ATPase_ROK_CYANR"/>
    <property type="match status" value="1"/>
</dbReference>
<gene>
    <name evidence="1" type="ORF">BG454_03315</name>
</gene>
<dbReference type="SUPFAM" id="SSF46785">
    <property type="entry name" value="Winged helix' DNA-binding domain"/>
    <property type="match status" value="1"/>
</dbReference>
<dbReference type="InterPro" id="IPR036388">
    <property type="entry name" value="WH-like_DNA-bd_sf"/>
</dbReference>